<dbReference type="EMBL" id="GL348788">
    <property type="protein sequence ID" value="EFH39150.1"/>
    <property type="molecule type" value="Genomic_DNA"/>
</dbReference>
<name>D7MWD1_ARALL</name>
<accession>D7MWD1</accession>
<dbReference type="HOGENOM" id="CLU_2743490_0_0_1"/>
<organism evidence="3">
    <name type="scientific">Arabidopsis lyrata subsp. lyrata</name>
    <name type="common">Lyre-leaved rock-cress</name>
    <dbReference type="NCBI Taxonomy" id="81972"/>
    <lineage>
        <taxon>Eukaryota</taxon>
        <taxon>Viridiplantae</taxon>
        <taxon>Streptophyta</taxon>
        <taxon>Embryophyta</taxon>
        <taxon>Tracheophyta</taxon>
        <taxon>Spermatophyta</taxon>
        <taxon>Magnoliopsida</taxon>
        <taxon>eudicotyledons</taxon>
        <taxon>Gunneridae</taxon>
        <taxon>Pentapetalae</taxon>
        <taxon>rosids</taxon>
        <taxon>malvids</taxon>
        <taxon>Brassicales</taxon>
        <taxon>Brassicaceae</taxon>
        <taxon>Camelineae</taxon>
        <taxon>Arabidopsis</taxon>
    </lineage>
</organism>
<dbReference type="Gramene" id="scaffold_9800001.1">
    <property type="protein sequence ID" value="scaffold_9800001.1"/>
    <property type="gene ID" value="scaffold_9800001.1"/>
</dbReference>
<keyword evidence="3" id="KW-1185">Reference proteome</keyword>
<evidence type="ECO:0000256" key="1">
    <source>
        <dbReference type="SAM" id="MobiDB-lite"/>
    </source>
</evidence>
<proteinExistence type="predicted"/>
<protein>
    <submittedName>
        <fullName evidence="2">Uncharacterized protein</fullName>
    </submittedName>
</protein>
<gene>
    <name evidence="2" type="ORF">ARALYDRAFT_921127</name>
</gene>
<feature type="region of interest" description="Disordered" evidence="1">
    <location>
        <begin position="1"/>
        <end position="29"/>
    </location>
</feature>
<dbReference type="AlphaFoldDB" id="D7MWD1"/>
<feature type="compositionally biased region" description="Polar residues" evidence="1">
    <location>
        <begin position="1"/>
        <end position="16"/>
    </location>
</feature>
<reference evidence="3" key="1">
    <citation type="journal article" date="2011" name="Nat. Genet.">
        <title>The Arabidopsis lyrata genome sequence and the basis of rapid genome size change.</title>
        <authorList>
            <person name="Hu T.T."/>
            <person name="Pattyn P."/>
            <person name="Bakker E.G."/>
            <person name="Cao J."/>
            <person name="Cheng J.-F."/>
            <person name="Clark R.M."/>
            <person name="Fahlgren N."/>
            <person name="Fawcett J.A."/>
            <person name="Grimwood J."/>
            <person name="Gundlach H."/>
            <person name="Haberer G."/>
            <person name="Hollister J.D."/>
            <person name="Ossowski S."/>
            <person name="Ottilar R.P."/>
            <person name="Salamov A.A."/>
            <person name="Schneeberger K."/>
            <person name="Spannagl M."/>
            <person name="Wang X."/>
            <person name="Yang L."/>
            <person name="Nasrallah M.E."/>
            <person name="Bergelson J."/>
            <person name="Carrington J.C."/>
            <person name="Gaut B.S."/>
            <person name="Schmutz J."/>
            <person name="Mayer K.F.X."/>
            <person name="Van de Peer Y."/>
            <person name="Grigoriev I.V."/>
            <person name="Nordborg M."/>
            <person name="Weigel D."/>
            <person name="Guo Y.-L."/>
        </authorList>
    </citation>
    <scope>NUCLEOTIDE SEQUENCE [LARGE SCALE GENOMIC DNA]</scope>
    <source>
        <strain evidence="3">cv. MN47</strain>
    </source>
</reference>
<evidence type="ECO:0000313" key="3">
    <source>
        <dbReference type="Proteomes" id="UP000008694"/>
    </source>
</evidence>
<dbReference type="Proteomes" id="UP000008694">
    <property type="component" value="Unassembled WGS sequence"/>
</dbReference>
<evidence type="ECO:0000313" key="2">
    <source>
        <dbReference type="EMBL" id="EFH39150.1"/>
    </source>
</evidence>
<sequence length="71" mass="7692">MNLSNRFGSNSKTAIPNDSSSDENRSSSAVTAATSVVMPPCSSNVLGAKRSVLFFEDNSLYAAFYLWRIIP</sequence>